<evidence type="ECO:0000259" key="14">
    <source>
        <dbReference type="Pfam" id="PF01171"/>
    </source>
</evidence>
<evidence type="ECO:0000256" key="13">
    <source>
        <dbReference type="SAM" id="MobiDB-lite"/>
    </source>
</evidence>
<dbReference type="InterPro" id="IPR011063">
    <property type="entry name" value="TilS/TtcA_N"/>
</dbReference>
<dbReference type="AlphaFoldDB" id="A0A9X3J215"/>
<evidence type="ECO:0000256" key="11">
    <source>
        <dbReference type="ARBA" id="ARBA00023004"/>
    </source>
</evidence>
<dbReference type="GO" id="GO:0005524">
    <property type="term" value="F:ATP binding"/>
    <property type="evidence" value="ECO:0007669"/>
    <property type="project" value="UniProtKB-KW"/>
</dbReference>
<dbReference type="SUPFAM" id="SSF52402">
    <property type="entry name" value="Adenine nucleotide alpha hydrolases-like"/>
    <property type="match status" value="1"/>
</dbReference>
<feature type="compositionally biased region" description="Low complexity" evidence="13">
    <location>
        <begin position="30"/>
        <end position="46"/>
    </location>
</feature>
<accession>A0A9X3J215</accession>
<evidence type="ECO:0000313" key="15">
    <source>
        <dbReference type="EMBL" id="MCY1011279.1"/>
    </source>
</evidence>
<evidence type="ECO:0000256" key="12">
    <source>
        <dbReference type="ARBA" id="ARBA00023014"/>
    </source>
</evidence>
<dbReference type="InterPro" id="IPR014729">
    <property type="entry name" value="Rossmann-like_a/b/a_fold"/>
</dbReference>
<keyword evidence="11" id="KW-0408">Iron</keyword>
<dbReference type="GO" id="GO:0008033">
    <property type="term" value="P:tRNA processing"/>
    <property type="evidence" value="ECO:0007669"/>
    <property type="project" value="UniProtKB-KW"/>
</dbReference>
<evidence type="ECO:0000256" key="7">
    <source>
        <dbReference type="ARBA" id="ARBA00022741"/>
    </source>
</evidence>
<keyword evidence="10" id="KW-0694">RNA-binding</keyword>
<keyword evidence="4 15" id="KW-0808">Transferase</keyword>
<evidence type="ECO:0000256" key="3">
    <source>
        <dbReference type="ARBA" id="ARBA00022555"/>
    </source>
</evidence>
<organism evidence="15 16">
    <name type="scientific">Nannocystis pusilla</name>
    <dbReference type="NCBI Taxonomy" id="889268"/>
    <lineage>
        <taxon>Bacteria</taxon>
        <taxon>Pseudomonadati</taxon>
        <taxon>Myxococcota</taxon>
        <taxon>Polyangia</taxon>
        <taxon>Nannocystales</taxon>
        <taxon>Nannocystaceae</taxon>
        <taxon>Nannocystis</taxon>
    </lineage>
</organism>
<dbReference type="RefSeq" id="WP_267774525.1">
    <property type="nucleotide sequence ID" value="NZ_JAPNKE010000002.1"/>
</dbReference>
<sequence length="319" mass="34840">MTDSTDDNAAATPKAPHPHQLMTDSSQDTSAVSSAPLSPELPPSGRSSRRRLLARAMVKTIASYELIGAGDRVMVAVSGGKDSYTLLDLLWEAKARAPFRFDVVAVHLDQVQPGYDGAPLRRWLERFGAPFEILREDTYTPVVAHTPAGKAFCSMCSRLRRGILYTAAERLGCNKIALGHHRDDSLETLLLNLFYAGRLQAMPAGYTTDDGRFRVIRPLIECAEADIAAHASEAGYPILPCNLCGSQDNLRRDKMSALITQLEQDNPDVRSVMLSALKNVAPSHLLDPRLLARGEPDEVAVPDLPQPTKPGPRRLTVLP</sequence>
<keyword evidence="3" id="KW-0820">tRNA-binding</keyword>
<dbReference type="CDD" id="cd24138">
    <property type="entry name" value="TtcA-like"/>
    <property type="match status" value="1"/>
</dbReference>
<dbReference type="PANTHER" id="PTHR43686:SF1">
    <property type="entry name" value="AMINOTRAN_5 DOMAIN-CONTAINING PROTEIN"/>
    <property type="match status" value="1"/>
</dbReference>
<evidence type="ECO:0000256" key="10">
    <source>
        <dbReference type="ARBA" id="ARBA00022884"/>
    </source>
</evidence>
<evidence type="ECO:0000256" key="6">
    <source>
        <dbReference type="ARBA" id="ARBA00022723"/>
    </source>
</evidence>
<feature type="region of interest" description="Disordered" evidence="13">
    <location>
        <begin position="299"/>
        <end position="319"/>
    </location>
</feature>
<evidence type="ECO:0000256" key="5">
    <source>
        <dbReference type="ARBA" id="ARBA00022694"/>
    </source>
</evidence>
<dbReference type="EMBL" id="JAPNKE010000002">
    <property type="protein sequence ID" value="MCY1011279.1"/>
    <property type="molecule type" value="Genomic_DNA"/>
</dbReference>
<proteinExistence type="inferred from homology"/>
<dbReference type="InterPro" id="IPR012089">
    <property type="entry name" value="tRNA_Cyd_32_2_STrfase"/>
</dbReference>
<keyword evidence="2" id="KW-0963">Cytoplasm</keyword>
<dbReference type="PANTHER" id="PTHR43686">
    <property type="entry name" value="SULFURTRANSFERASE-RELATED"/>
    <property type="match status" value="1"/>
</dbReference>
<feature type="region of interest" description="Disordered" evidence="13">
    <location>
        <begin position="1"/>
        <end position="48"/>
    </location>
</feature>
<dbReference type="NCBIfam" id="NF007972">
    <property type="entry name" value="PRK10696.1"/>
    <property type="match status" value="1"/>
</dbReference>
<dbReference type="InterPro" id="IPR035107">
    <property type="entry name" value="tRNA_thiolation_TtcA_Ctu1"/>
</dbReference>
<dbReference type="GO" id="GO:0051539">
    <property type="term" value="F:4 iron, 4 sulfur cluster binding"/>
    <property type="evidence" value="ECO:0007669"/>
    <property type="project" value="UniProtKB-KW"/>
</dbReference>
<keyword evidence="1" id="KW-0004">4Fe-4S</keyword>
<keyword evidence="12" id="KW-0411">Iron-sulfur</keyword>
<keyword evidence="16" id="KW-1185">Reference proteome</keyword>
<feature type="domain" description="tRNA(Ile)-lysidine/2-thiocytidine synthase N-terminal" evidence="14">
    <location>
        <begin position="73"/>
        <end position="235"/>
    </location>
</feature>
<gene>
    <name evidence="15" type="primary">ttcA</name>
    <name evidence="15" type="ORF">OV079_38120</name>
</gene>
<dbReference type="GO" id="GO:0046872">
    <property type="term" value="F:metal ion binding"/>
    <property type="evidence" value="ECO:0007669"/>
    <property type="project" value="UniProtKB-KW"/>
</dbReference>
<evidence type="ECO:0000256" key="8">
    <source>
        <dbReference type="ARBA" id="ARBA00022840"/>
    </source>
</evidence>
<dbReference type="EC" id="2.8.1.-" evidence="15"/>
<keyword evidence="8" id="KW-0067">ATP-binding</keyword>
<dbReference type="PIRSF" id="PIRSF004976">
    <property type="entry name" value="ATPase_YdaO"/>
    <property type="match status" value="1"/>
</dbReference>
<dbReference type="Pfam" id="PF01171">
    <property type="entry name" value="ATP_bind_3"/>
    <property type="match status" value="1"/>
</dbReference>
<keyword evidence="7" id="KW-0547">Nucleotide-binding</keyword>
<keyword evidence="9" id="KW-0460">Magnesium</keyword>
<evidence type="ECO:0000256" key="4">
    <source>
        <dbReference type="ARBA" id="ARBA00022679"/>
    </source>
</evidence>
<dbReference type="HAMAP" id="MF_01850">
    <property type="entry name" value="TtcA"/>
    <property type="match status" value="1"/>
</dbReference>
<dbReference type="GO" id="GO:0000049">
    <property type="term" value="F:tRNA binding"/>
    <property type="evidence" value="ECO:0007669"/>
    <property type="project" value="UniProtKB-KW"/>
</dbReference>
<comment type="caution">
    <text evidence="15">The sequence shown here is derived from an EMBL/GenBank/DDBJ whole genome shotgun (WGS) entry which is preliminary data.</text>
</comment>
<keyword evidence="6" id="KW-0479">Metal-binding</keyword>
<evidence type="ECO:0000256" key="2">
    <source>
        <dbReference type="ARBA" id="ARBA00022490"/>
    </source>
</evidence>
<dbReference type="GO" id="GO:0016740">
    <property type="term" value="F:transferase activity"/>
    <property type="evidence" value="ECO:0007669"/>
    <property type="project" value="UniProtKB-KW"/>
</dbReference>
<evidence type="ECO:0000256" key="1">
    <source>
        <dbReference type="ARBA" id="ARBA00022485"/>
    </source>
</evidence>
<dbReference type="Proteomes" id="UP001150924">
    <property type="component" value="Unassembled WGS sequence"/>
</dbReference>
<evidence type="ECO:0000313" key="16">
    <source>
        <dbReference type="Proteomes" id="UP001150924"/>
    </source>
</evidence>
<name>A0A9X3J215_9BACT</name>
<reference evidence="15" key="1">
    <citation type="submission" date="2022-11" db="EMBL/GenBank/DDBJ databases">
        <title>Minimal conservation of predation-associated metabolite biosynthetic gene clusters underscores biosynthetic potential of Myxococcota including descriptions for ten novel species: Archangium lansinium sp. nov., Myxococcus landrumus sp. nov., Nannocystis bai.</title>
        <authorList>
            <person name="Ahearne A."/>
            <person name="Stevens C."/>
            <person name="Phillips K."/>
        </authorList>
    </citation>
    <scope>NUCLEOTIDE SEQUENCE</scope>
    <source>
        <strain evidence="15">Na p29</strain>
    </source>
</reference>
<protein>
    <submittedName>
        <fullName evidence="15">tRNA 2-thiocytidine(32) synthetase TtcA</fullName>
        <ecNumber evidence="15">2.8.1.-</ecNumber>
    </submittedName>
</protein>
<keyword evidence="5" id="KW-0819">tRNA processing</keyword>
<evidence type="ECO:0000256" key="9">
    <source>
        <dbReference type="ARBA" id="ARBA00022842"/>
    </source>
</evidence>
<dbReference type="Gene3D" id="3.40.50.620">
    <property type="entry name" value="HUPs"/>
    <property type="match status" value="1"/>
</dbReference>